<keyword evidence="5" id="KW-0804">Transcription</keyword>
<dbReference type="GO" id="GO:0000976">
    <property type="term" value="F:transcription cis-regulatory region binding"/>
    <property type="evidence" value="ECO:0007669"/>
    <property type="project" value="TreeGrafter"/>
</dbReference>
<dbReference type="SUPFAM" id="SSF53850">
    <property type="entry name" value="Periplasmic binding protein-like II"/>
    <property type="match status" value="1"/>
</dbReference>
<sequence>MIIIVFLRRLKIGSIDKVDMSMRYSPEALLAFVEAAALGSFSAAARKLNKSQSTISTAIANLEADLDLILFDRQARLPTLTAAGHKVLGHVQEILAASERLDALSIRLADKVEPRLTIVFSDTYQPGHHESLMLEFEQRYQDIELECMVDEGEDVLDLLQSGRAHLGMLAAQPHYPPDIAAARLPERTEMGIFVARQHPLAGIPQPTPEQLASSRQLYLNSYIDSRNKPQGRVWSAPSYLMLLEMAEQGFGWAILPHWLVKQYGHGRLSELRPRGWPMLLSVDAVWSKLTPPGRRGCGCWNICWRGRQTRRRHYVTESPARCCPTTPAHPSAATALQSTPAACCR</sequence>
<dbReference type="FunFam" id="1.10.10.10:FF:000001">
    <property type="entry name" value="LysR family transcriptional regulator"/>
    <property type="match status" value="1"/>
</dbReference>
<organism evidence="7 8">
    <name type="scientific">Serratia rubidaea</name>
    <name type="common">Serratia marinorubra</name>
    <dbReference type="NCBI Taxonomy" id="61652"/>
    <lineage>
        <taxon>Bacteria</taxon>
        <taxon>Pseudomonadati</taxon>
        <taxon>Pseudomonadota</taxon>
        <taxon>Gammaproteobacteria</taxon>
        <taxon>Enterobacterales</taxon>
        <taxon>Yersiniaceae</taxon>
        <taxon>Serratia</taxon>
    </lineage>
</organism>
<name>A0A4U9HSE0_SERRU</name>
<evidence type="ECO:0000256" key="2">
    <source>
        <dbReference type="ARBA" id="ARBA00022491"/>
    </source>
</evidence>
<dbReference type="CDD" id="cd05466">
    <property type="entry name" value="PBP2_LTTR_substrate"/>
    <property type="match status" value="1"/>
</dbReference>
<dbReference type="InterPro" id="IPR036390">
    <property type="entry name" value="WH_DNA-bd_sf"/>
</dbReference>
<dbReference type="AlphaFoldDB" id="A0A4U9HSE0"/>
<protein>
    <submittedName>
        <fullName evidence="7">HTH-type transcriptional activator AllS</fullName>
    </submittedName>
</protein>
<keyword evidence="3" id="KW-0805">Transcription regulation</keyword>
<accession>A0A4U9HSE0</accession>
<dbReference type="GO" id="GO:0003700">
    <property type="term" value="F:DNA-binding transcription factor activity"/>
    <property type="evidence" value="ECO:0007669"/>
    <property type="project" value="InterPro"/>
</dbReference>
<dbReference type="InterPro" id="IPR000847">
    <property type="entry name" value="LysR_HTH_N"/>
</dbReference>
<dbReference type="PRINTS" id="PR00039">
    <property type="entry name" value="HTHLYSR"/>
</dbReference>
<dbReference type="Pfam" id="PF00126">
    <property type="entry name" value="HTH_1"/>
    <property type="match status" value="1"/>
</dbReference>
<gene>
    <name evidence="7" type="primary">allS_4</name>
    <name evidence="7" type="ORF">NCTC12971_04070</name>
</gene>
<comment type="similarity">
    <text evidence="1">Belongs to the LysR transcriptional regulatory family.</text>
</comment>
<keyword evidence="4" id="KW-0238">DNA-binding</keyword>
<dbReference type="EMBL" id="LR590463">
    <property type="protein sequence ID" value="VTP65429.1"/>
    <property type="molecule type" value="Genomic_DNA"/>
</dbReference>
<dbReference type="InterPro" id="IPR005119">
    <property type="entry name" value="LysR_subst-bd"/>
</dbReference>
<dbReference type="Gene3D" id="1.10.10.10">
    <property type="entry name" value="Winged helix-like DNA-binding domain superfamily/Winged helix DNA-binding domain"/>
    <property type="match status" value="1"/>
</dbReference>
<evidence type="ECO:0000256" key="5">
    <source>
        <dbReference type="ARBA" id="ARBA00023163"/>
    </source>
</evidence>
<reference evidence="7 8" key="1">
    <citation type="submission" date="2019-05" db="EMBL/GenBank/DDBJ databases">
        <authorList>
            <consortium name="Pathogen Informatics"/>
        </authorList>
    </citation>
    <scope>NUCLEOTIDE SEQUENCE [LARGE SCALE GENOMIC DNA]</scope>
    <source>
        <strain evidence="7 8">NCTC12971</strain>
    </source>
</reference>
<evidence type="ECO:0000313" key="8">
    <source>
        <dbReference type="Proteomes" id="UP000307968"/>
    </source>
</evidence>
<dbReference type="Gene3D" id="3.40.190.290">
    <property type="match status" value="1"/>
</dbReference>
<feature type="domain" description="HTH lysR-type" evidence="6">
    <location>
        <begin position="24"/>
        <end position="81"/>
    </location>
</feature>
<evidence type="ECO:0000256" key="3">
    <source>
        <dbReference type="ARBA" id="ARBA00023015"/>
    </source>
</evidence>
<dbReference type="PANTHER" id="PTHR30126">
    <property type="entry name" value="HTH-TYPE TRANSCRIPTIONAL REGULATOR"/>
    <property type="match status" value="1"/>
</dbReference>
<dbReference type="PROSITE" id="PS50931">
    <property type="entry name" value="HTH_LYSR"/>
    <property type="match status" value="1"/>
</dbReference>
<dbReference type="Proteomes" id="UP000307968">
    <property type="component" value="Chromosome"/>
</dbReference>
<proteinExistence type="inferred from homology"/>
<evidence type="ECO:0000313" key="7">
    <source>
        <dbReference type="EMBL" id="VTP65429.1"/>
    </source>
</evidence>
<dbReference type="PANTHER" id="PTHR30126:SF91">
    <property type="entry name" value="LYSR FAMILY TRANSCRIPTIONAL REGULATOR"/>
    <property type="match status" value="1"/>
</dbReference>
<keyword evidence="2" id="KW-0678">Repressor</keyword>
<evidence type="ECO:0000259" key="6">
    <source>
        <dbReference type="PROSITE" id="PS50931"/>
    </source>
</evidence>
<dbReference type="Pfam" id="PF03466">
    <property type="entry name" value="LysR_substrate"/>
    <property type="match status" value="1"/>
</dbReference>
<dbReference type="InterPro" id="IPR036388">
    <property type="entry name" value="WH-like_DNA-bd_sf"/>
</dbReference>
<dbReference type="SUPFAM" id="SSF46785">
    <property type="entry name" value="Winged helix' DNA-binding domain"/>
    <property type="match status" value="1"/>
</dbReference>
<evidence type="ECO:0000256" key="1">
    <source>
        <dbReference type="ARBA" id="ARBA00009437"/>
    </source>
</evidence>
<evidence type="ECO:0000256" key="4">
    <source>
        <dbReference type="ARBA" id="ARBA00023125"/>
    </source>
</evidence>